<organism evidence="1 2">
    <name type="scientific">Hericium alpestre</name>
    <dbReference type="NCBI Taxonomy" id="135208"/>
    <lineage>
        <taxon>Eukaryota</taxon>
        <taxon>Fungi</taxon>
        <taxon>Dikarya</taxon>
        <taxon>Basidiomycota</taxon>
        <taxon>Agaricomycotina</taxon>
        <taxon>Agaricomycetes</taxon>
        <taxon>Russulales</taxon>
        <taxon>Hericiaceae</taxon>
        <taxon>Hericium</taxon>
    </lineage>
</organism>
<proteinExistence type="predicted"/>
<evidence type="ECO:0000313" key="2">
    <source>
        <dbReference type="Proteomes" id="UP000298061"/>
    </source>
</evidence>
<evidence type="ECO:0000313" key="1">
    <source>
        <dbReference type="EMBL" id="TFY77053.1"/>
    </source>
</evidence>
<gene>
    <name evidence="1" type="ORF">EWM64_g6959</name>
</gene>
<dbReference type="Proteomes" id="UP000298061">
    <property type="component" value="Unassembled WGS sequence"/>
</dbReference>
<accession>A0A4Y9ZSN5</accession>
<comment type="caution">
    <text evidence="1">The sequence shown here is derived from an EMBL/GenBank/DDBJ whole genome shotgun (WGS) entry which is preliminary data.</text>
</comment>
<dbReference type="AlphaFoldDB" id="A0A4Y9ZSN5"/>
<sequence>MVAMSSLHPWAVENGSKALFAEVAGDKHPGLRPIVANGRDDQWSFMGTGSSVGISEEIIGRKTGSVCRGCDNRRRSPLIQGSVQAETSTFVDCSTSSKSTCVGGLVNALEKENVIAFLIHVIAAPITNPKIKVSPPAEGDVTMPKRDFVTPKAIVGRVLPSPHRLTPPSTLQSGRIIADGELPAVSLSILPWDGQHPAKTTPRVVDSGMLCVPNLNRQSRLSITDQAHYFPDVKSEGRAGSPSMHPSSVSRGKNAVKLAKLGRCMFAEFSKAMFR</sequence>
<reference evidence="1 2" key="1">
    <citation type="submission" date="2019-02" db="EMBL/GenBank/DDBJ databases">
        <title>Genome sequencing of the rare red list fungi Hericium alpestre (H. flagellum).</title>
        <authorList>
            <person name="Buettner E."/>
            <person name="Kellner H."/>
        </authorList>
    </citation>
    <scope>NUCLEOTIDE SEQUENCE [LARGE SCALE GENOMIC DNA]</scope>
    <source>
        <strain evidence="1 2">DSM 108284</strain>
    </source>
</reference>
<keyword evidence="2" id="KW-1185">Reference proteome</keyword>
<name>A0A4Y9ZSN5_9AGAM</name>
<dbReference type="EMBL" id="SFCI01001014">
    <property type="protein sequence ID" value="TFY77053.1"/>
    <property type="molecule type" value="Genomic_DNA"/>
</dbReference>
<protein>
    <submittedName>
        <fullName evidence="1">Uncharacterized protein</fullName>
    </submittedName>
</protein>
<dbReference type="OrthoDB" id="3234675at2759"/>